<feature type="region of interest" description="Disordered" evidence="1">
    <location>
        <begin position="416"/>
        <end position="442"/>
    </location>
</feature>
<feature type="domain" description="CheW-like" evidence="2">
    <location>
        <begin position="317"/>
        <end position="442"/>
    </location>
</feature>
<dbReference type="Proteomes" id="UP000078428">
    <property type="component" value="Unassembled WGS sequence"/>
</dbReference>
<dbReference type="PANTHER" id="PTHR22617">
    <property type="entry name" value="CHEMOTAXIS SENSOR HISTIDINE KINASE-RELATED"/>
    <property type="match status" value="1"/>
</dbReference>
<dbReference type="PANTHER" id="PTHR22617:SF23">
    <property type="entry name" value="CHEMOTAXIS PROTEIN CHEW"/>
    <property type="match status" value="1"/>
</dbReference>
<proteinExistence type="predicted"/>
<protein>
    <recommendedName>
        <fullName evidence="2">CheW-like domain-containing protein</fullName>
    </recommendedName>
</protein>
<dbReference type="InterPro" id="IPR002545">
    <property type="entry name" value="CheW-lke_dom"/>
</dbReference>
<sequence length="442" mass="47082">MQKQQFAIPLDRVIGVVESSKITPLPFSPPPFEGLVLAMGQVVPQISLAALFGLPSSDGGVVVLISDRGGSVGLRVDHVLAMVQIDWEQIVHASPEDRSAQPLIVGRFGEGTASCGVLNLDHLTSDSMAMTVAESGSVMLATEAAAGAVDDDEAADHQADPYLIIDVSGEPYAVKVDHLIELLELSTLRSVPQAPHWIEGMIDLRGEPILGLSLAALLNRPTGEPGKLGLMVSHPAGKVALVAEHSRGIERFATEQIHPLREPVAGISSYLVRADDSIVAIIDPTSLLRPVNDDLLRWVPSLNAEDHAAATAQPMEFLQFLTLRVGREFLAIPLDRIQRLQAAVQMTPIPDRGMGFDGLADVGDAIVPVIDLRRILADDDDAPVSDAPPPCLLAMIEGGVAGVIVNQVLRIETVPESQISPAEDTPDRPPMAAPDRMLVKHG</sequence>
<comment type="caution">
    <text evidence="3">The sequence shown here is derived from an EMBL/GenBank/DDBJ whole genome shotgun (WGS) entry which is preliminary data.</text>
</comment>
<dbReference type="Gene3D" id="2.30.30.40">
    <property type="entry name" value="SH3 Domains"/>
    <property type="match status" value="3"/>
</dbReference>
<evidence type="ECO:0000313" key="3">
    <source>
        <dbReference type="EMBL" id="OAN44528.1"/>
    </source>
</evidence>
<dbReference type="GO" id="GO:0006935">
    <property type="term" value="P:chemotaxis"/>
    <property type="evidence" value="ECO:0007669"/>
    <property type="project" value="InterPro"/>
</dbReference>
<dbReference type="Gene3D" id="2.40.50.180">
    <property type="entry name" value="CheA-289, Domain 4"/>
    <property type="match status" value="3"/>
</dbReference>
<evidence type="ECO:0000259" key="2">
    <source>
        <dbReference type="PROSITE" id="PS50851"/>
    </source>
</evidence>
<dbReference type="STRING" id="1285242.A6A04_21055"/>
<dbReference type="EMBL" id="LWQT01000112">
    <property type="protein sequence ID" value="OAN44528.1"/>
    <property type="molecule type" value="Genomic_DNA"/>
</dbReference>
<dbReference type="InterPro" id="IPR036061">
    <property type="entry name" value="CheW-like_dom_sf"/>
</dbReference>
<evidence type="ECO:0000313" key="4">
    <source>
        <dbReference type="Proteomes" id="UP000078428"/>
    </source>
</evidence>
<reference evidence="3 4" key="1">
    <citation type="submission" date="2016-04" db="EMBL/GenBank/DDBJ databases">
        <title>Draft genome sequence of freshwater magnetotactic bacteria Magnetospirillum marisnigri SP-1 and Magnetospirillum moscoviense BB-1.</title>
        <authorList>
            <person name="Koziaeva V."/>
            <person name="Dziuba M.V."/>
            <person name="Ivanov T.M."/>
            <person name="Kuznetsov B."/>
            <person name="Grouzdev D.S."/>
        </authorList>
    </citation>
    <scope>NUCLEOTIDE SEQUENCE [LARGE SCALE GENOMIC DNA]</scope>
    <source>
        <strain evidence="3 4">SP-1</strain>
    </source>
</reference>
<gene>
    <name evidence="3" type="ORF">A6A04_21055</name>
</gene>
<dbReference type="SMART" id="SM00260">
    <property type="entry name" value="CheW"/>
    <property type="match status" value="3"/>
</dbReference>
<dbReference type="AlphaFoldDB" id="A0A178M919"/>
<keyword evidence="4" id="KW-1185">Reference proteome</keyword>
<organism evidence="3 4">
    <name type="scientific">Paramagnetospirillum marisnigri</name>
    <dbReference type="NCBI Taxonomy" id="1285242"/>
    <lineage>
        <taxon>Bacteria</taxon>
        <taxon>Pseudomonadati</taxon>
        <taxon>Pseudomonadota</taxon>
        <taxon>Alphaproteobacteria</taxon>
        <taxon>Rhodospirillales</taxon>
        <taxon>Magnetospirillaceae</taxon>
        <taxon>Paramagnetospirillum</taxon>
    </lineage>
</organism>
<dbReference type="GO" id="GO:0007165">
    <property type="term" value="P:signal transduction"/>
    <property type="evidence" value="ECO:0007669"/>
    <property type="project" value="InterPro"/>
</dbReference>
<dbReference type="Pfam" id="PF01584">
    <property type="entry name" value="CheW"/>
    <property type="match status" value="3"/>
</dbReference>
<feature type="domain" description="CheW-like" evidence="2">
    <location>
        <begin position="1"/>
        <end position="129"/>
    </location>
</feature>
<feature type="domain" description="CheW-like" evidence="2">
    <location>
        <begin position="159"/>
        <end position="293"/>
    </location>
</feature>
<name>A0A178M919_9PROT</name>
<dbReference type="SUPFAM" id="SSF50341">
    <property type="entry name" value="CheW-like"/>
    <property type="match status" value="3"/>
</dbReference>
<evidence type="ECO:0000256" key="1">
    <source>
        <dbReference type="SAM" id="MobiDB-lite"/>
    </source>
</evidence>
<dbReference type="InterPro" id="IPR039315">
    <property type="entry name" value="CheW"/>
</dbReference>
<dbReference type="GO" id="GO:0005829">
    <property type="term" value="C:cytosol"/>
    <property type="evidence" value="ECO:0007669"/>
    <property type="project" value="TreeGrafter"/>
</dbReference>
<dbReference type="PROSITE" id="PS50851">
    <property type="entry name" value="CHEW"/>
    <property type="match status" value="3"/>
</dbReference>
<accession>A0A178M919</accession>